<feature type="region of interest" description="Disordered" evidence="1">
    <location>
        <begin position="299"/>
        <end position="341"/>
    </location>
</feature>
<protein>
    <recommendedName>
        <fullName evidence="4">Protein kinase domain-containing protein</fullName>
    </recommendedName>
</protein>
<evidence type="ECO:0000313" key="3">
    <source>
        <dbReference type="Proteomes" id="UP000053319"/>
    </source>
</evidence>
<dbReference type="OrthoDB" id="2817141at2759"/>
<feature type="compositionally biased region" description="Acidic residues" evidence="1">
    <location>
        <begin position="304"/>
        <end position="341"/>
    </location>
</feature>
<proteinExistence type="predicted"/>
<gene>
    <name evidence="2" type="ORF">DICSQDRAFT_169697</name>
</gene>
<dbReference type="Proteomes" id="UP000053319">
    <property type="component" value="Unassembled WGS sequence"/>
</dbReference>
<name>R7SZT8_DICSQ</name>
<reference evidence="2 3" key="1">
    <citation type="journal article" date="2012" name="Science">
        <title>The Paleozoic origin of enzymatic lignin decomposition reconstructed from 31 fungal genomes.</title>
        <authorList>
            <person name="Floudas D."/>
            <person name="Binder M."/>
            <person name="Riley R."/>
            <person name="Barry K."/>
            <person name="Blanchette R.A."/>
            <person name="Henrissat B."/>
            <person name="Martinez A.T."/>
            <person name="Otillar R."/>
            <person name="Spatafora J.W."/>
            <person name="Yadav J.S."/>
            <person name="Aerts A."/>
            <person name="Benoit I."/>
            <person name="Boyd A."/>
            <person name="Carlson A."/>
            <person name="Copeland A."/>
            <person name="Coutinho P.M."/>
            <person name="de Vries R.P."/>
            <person name="Ferreira P."/>
            <person name="Findley K."/>
            <person name="Foster B."/>
            <person name="Gaskell J."/>
            <person name="Glotzer D."/>
            <person name="Gorecki P."/>
            <person name="Heitman J."/>
            <person name="Hesse C."/>
            <person name="Hori C."/>
            <person name="Igarashi K."/>
            <person name="Jurgens J.A."/>
            <person name="Kallen N."/>
            <person name="Kersten P."/>
            <person name="Kohler A."/>
            <person name="Kuees U."/>
            <person name="Kumar T.K.A."/>
            <person name="Kuo A."/>
            <person name="LaButti K."/>
            <person name="Larrondo L.F."/>
            <person name="Lindquist E."/>
            <person name="Ling A."/>
            <person name="Lombard V."/>
            <person name="Lucas S."/>
            <person name="Lundell T."/>
            <person name="Martin R."/>
            <person name="McLaughlin D.J."/>
            <person name="Morgenstern I."/>
            <person name="Morin E."/>
            <person name="Murat C."/>
            <person name="Nagy L.G."/>
            <person name="Nolan M."/>
            <person name="Ohm R.A."/>
            <person name="Patyshakuliyeva A."/>
            <person name="Rokas A."/>
            <person name="Ruiz-Duenas F.J."/>
            <person name="Sabat G."/>
            <person name="Salamov A."/>
            <person name="Samejima M."/>
            <person name="Schmutz J."/>
            <person name="Slot J.C."/>
            <person name="St John F."/>
            <person name="Stenlid J."/>
            <person name="Sun H."/>
            <person name="Sun S."/>
            <person name="Syed K."/>
            <person name="Tsang A."/>
            <person name="Wiebenga A."/>
            <person name="Young D."/>
            <person name="Pisabarro A."/>
            <person name="Eastwood D.C."/>
            <person name="Martin F."/>
            <person name="Cullen D."/>
            <person name="Grigoriev I.V."/>
            <person name="Hibbett D.S."/>
        </authorList>
    </citation>
    <scope>NUCLEOTIDE SEQUENCE [LARGE SCALE GENOMIC DNA]</scope>
    <source>
        <strain evidence="2 3">LYAD-421 SS1</strain>
    </source>
</reference>
<sequence length="341" mass="38310">MPQPEINGRPGVAILFHGCTDITIFRPLRYPHPHIDENSFATLPPTGYIRTTVPRIRGKKYDYASYTTWQLDWHTDTPLVFGGTHHPRIPSQTEREPASTERPQRFALKLAANVGNSRIGKALMEKLIDEAIYYTVHLSSVQGEAVPKHYGIWCGITDWDVPVAISIMQWGGRPYLSHIKDTKDDTLETRKAVLRAYHALHQKAGIEHDNHSAASDGHILYDHVEEKAYIVDFSRAFPGHKCALRMPLFDEYPGIVPDPVFGCRELLLVSRLVGMTRNASYLGDPTGRMQAFVDQYFEEHPEAESDVEVDSDDEVDSGDGVDSDNEGPDGVDREDEVDSAE</sequence>
<evidence type="ECO:0000256" key="1">
    <source>
        <dbReference type="SAM" id="MobiDB-lite"/>
    </source>
</evidence>
<accession>R7SZT8</accession>
<dbReference type="OMA" id="THHPRIP"/>
<evidence type="ECO:0000313" key="2">
    <source>
        <dbReference type="EMBL" id="EJF61679.1"/>
    </source>
</evidence>
<organism evidence="2 3">
    <name type="scientific">Dichomitus squalens (strain LYAD-421)</name>
    <name type="common">Western red white-rot fungus</name>
    <dbReference type="NCBI Taxonomy" id="732165"/>
    <lineage>
        <taxon>Eukaryota</taxon>
        <taxon>Fungi</taxon>
        <taxon>Dikarya</taxon>
        <taxon>Basidiomycota</taxon>
        <taxon>Agaricomycotina</taxon>
        <taxon>Agaricomycetes</taxon>
        <taxon>Polyporales</taxon>
        <taxon>Polyporaceae</taxon>
        <taxon>Dichomitus</taxon>
    </lineage>
</organism>
<dbReference type="EMBL" id="JH719408">
    <property type="protein sequence ID" value="EJF61679.1"/>
    <property type="molecule type" value="Genomic_DNA"/>
</dbReference>
<dbReference type="AlphaFoldDB" id="R7SZT8"/>
<evidence type="ECO:0008006" key="4">
    <source>
        <dbReference type="Google" id="ProtNLM"/>
    </source>
</evidence>
<dbReference type="GeneID" id="18839014"/>
<dbReference type="HOGENOM" id="CLU_883270_0_0_1"/>
<dbReference type="RefSeq" id="XP_007365380.1">
    <property type="nucleotide sequence ID" value="XM_007365318.1"/>
</dbReference>
<dbReference type="KEGG" id="dsq:DICSQDRAFT_169697"/>